<name>A0A917HBH3_9BACL</name>
<evidence type="ECO:0000256" key="7">
    <source>
        <dbReference type="SAM" id="Phobius"/>
    </source>
</evidence>
<reference evidence="8 9" key="1">
    <citation type="journal article" date="2014" name="Int. J. Syst. Evol. Microbiol.">
        <title>Complete genome sequence of Corynebacterium casei LMG S-19264T (=DSM 44701T), isolated from a smear-ripened cheese.</title>
        <authorList>
            <consortium name="US DOE Joint Genome Institute (JGI-PGF)"/>
            <person name="Walter F."/>
            <person name="Albersmeier A."/>
            <person name="Kalinowski J."/>
            <person name="Ruckert C."/>
        </authorList>
    </citation>
    <scope>NUCLEOTIDE SEQUENCE [LARGE SCALE GENOMIC DNA]</scope>
    <source>
        <strain evidence="8 9">CGMCC 1.15286</strain>
    </source>
</reference>
<feature type="transmembrane region" description="Helical" evidence="7">
    <location>
        <begin position="113"/>
        <end position="132"/>
    </location>
</feature>
<sequence>MRTLSDNTLPYRHNKQDRHHGDMLHLKEWLGGLAFTIFLAAAAYGLALLPGFNRLGQMALAISGAVLYRQLFGYPEQWRKGIQLASKQLLRFAIILFGLRLNIGTVLQQGWGLLLQAAVVAVFAIGLTIWLARRLKADFSLSLLLGVGTGICGAAAIAAVSPILKSRDSDTAIGAGLIALIGTITALGYTLLQPLLPLSAEQYGAWAGISLHEIAHVALAAQPAGEDAVVMGLLAKLARVFMLIPLSFAFILIMKRRSKGKDEAAAKIAFPWFLLGFMAMSAFGTFSAHTAFAIPDSALKFLAQAATFLLAMAMVGLGLNVDLKAVRAKALRPLAAVTITSVLLSAGTLLVHLFSN</sequence>
<keyword evidence="5 7" id="KW-1133">Transmembrane helix</keyword>
<feature type="transmembrane region" description="Helical" evidence="7">
    <location>
        <begin position="273"/>
        <end position="295"/>
    </location>
</feature>
<comment type="similarity">
    <text evidence="2">Belongs to the UPF0324 family.</text>
</comment>
<keyword evidence="3" id="KW-1003">Cell membrane</keyword>
<dbReference type="AlphaFoldDB" id="A0A917HBH3"/>
<dbReference type="GO" id="GO:0005886">
    <property type="term" value="C:plasma membrane"/>
    <property type="evidence" value="ECO:0007669"/>
    <property type="project" value="UniProtKB-SubCell"/>
</dbReference>
<feature type="transmembrane region" description="Helical" evidence="7">
    <location>
        <begin position="29"/>
        <end position="49"/>
    </location>
</feature>
<dbReference type="EMBL" id="BMHY01000005">
    <property type="protein sequence ID" value="GGG73546.1"/>
    <property type="molecule type" value="Genomic_DNA"/>
</dbReference>
<feature type="transmembrane region" description="Helical" evidence="7">
    <location>
        <begin position="172"/>
        <end position="191"/>
    </location>
</feature>
<organism evidence="8 9">
    <name type="scientific">Paenibacillus radicis</name>
    <name type="common">ex Gao et al. 2016</name>
    <dbReference type="NCBI Taxonomy" id="1737354"/>
    <lineage>
        <taxon>Bacteria</taxon>
        <taxon>Bacillati</taxon>
        <taxon>Bacillota</taxon>
        <taxon>Bacilli</taxon>
        <taxon>Bacillales</taxon>
        <taxon>Paenibacillaceae</taxon>
        <taxon>Paenibacillus</taxon>
    </lineage>
</organism>
<keyword evidence="9" id="KW-1185">Reference proteome</keyword>
<comment type="subcellular location">
    <subcellularLocation>
        <location evidence="1">Cell membrane</location>
        <topology evidence="1">Multi-pass membrane protein</topology>
    </subcellularLocation>
</comment>
<dbReference type="RefSeq" id="WP_188890185.1">
    <property type="nucleotide sequence ID" value="NZ_BMHY01000005.1"/>
</dbReference>
<gene>
    <name evidence="8" type="ORF">GCM10010918_32070</name>
</gene>
<proteinExistence type="inferred from homology"/>
<evidence type="ECO:0000256" key="2">
    <source>
        <dbReference type="ARBA" id="ARBA00007977"/>
    </source>
</evidence>
<dbReference type="InterPro" id="IPR018383">
    <property type="entry name" value="UPF0324_pro"/>
</dbReference>
<evidence type="ECO:0000256" key="6">
    <source>
        <dbReference type="ARBA" id="ARBA00023136"/>
    </source>
</evidence>
<evidence type="ECO:0000256" key="3">
    <source>
        <dbReference type="ARBA" id="ARBA00022475"/>
    </source>
</evidence>
<feature type="transmembrane region" description="Helical" evidence="7">
    <location>
        <begin position="233"/>
        <end position="253"/>
    </location>
</feature>
<accession>A0A917HBH3</accession>
<evidence type="ECO:0000256" key="1">
    <source>
        <dbReference type="ARBA" id="ARBA00004651"/>
    </source>
</evidence>
<feature type="transmembrane region" description="Helical" evidence="7">
    <location>
        <begin position="301"/>
        <end position="321"/>
    </location>
</feature>
<keyword evidence="6 7" id="KW-0472">Membrane</keyword>
<evidence type="ECO:0000313" key="8">
    <source>
        <dbReference type="EMBL" id="GGG73546.1"/>
    </source>
</evidence>
<evidence type="ECO:0000256" key="5">
    <source>
        <dbReference type="ARBA" id="ARBA00022989"/>
    </source>
</evidence>
<feature type="transmembrane region" description="Helical" evidence="7">
    <location>
        <begin position="139"/>
        <end position="160"/>
    </location>
</feature>
<dbReference type="PANTHER" id="PTHR30106:SF2">
    <property type="entry name" value="UPF0324 INNER MEMBRANE PROTEIN YEIH"/>
    <property type="match status" value="1"/>
</dbReference>
<evidence type="ECO:0000313" key="9">
    <source>
        <dbReference type="Proteomes" id="UP000600247"/>
    </source>
</evidence>
<keyword evidence="4 7" id="KW-0812">Transmembrane</keyword>
<dbReference type="PANTHER" id="PTHR30106">
    <property type="entry name" value="INNER MEMBRANE PROTEIN YEIH-RELATED"/>
    <property type="match status" value="1"/>
</dbReference>
<feature type="transmembrane region" description="Helical" evidence="7">
    <location>
        <begin position="333"/>
        <end position="354"/>
    </location>
</feature>
<evidence type="ECO:0000256" key="4">
    <source>
        <dbReference type="ARBA" id="ARBA00022692"/>
    </source>
</evidence>
<protein>
    <submittedName>
        <fullName evidence="8">Membrane protein</fullName>
    </submittedName>
</protein>
<comment type="caution">
    <text evidence="8">The sequence shown here is derived from an EMBL/GenBank/DDBJ whole genome shotgun (WGS) entry which is preliminary data.</text>
</comment>
<dbReference type="Proteomes" id="UP000600247">
    <property type="component" value="Unassembled WGS sequence"/>
</dbReference>
<dbReference type="Pfam" id="PF03601">
    <property type="entry name" value="Cons_hypoth698"/>
    <property type="match status" value="1"/>
</dbReference>